<dbReference type="Gene3D" id="3.10.580.10">
    <property type="entry name" value="CBS-domain"/>
    <property type="match status" value="1"/>
</dbReference>
<dbReference type="PIRSF" id="PIRSF036990">
    <property type="entry name" value="UCP036990_CBS_BON"/>
    <property type="match status" value="1"/>
</dbReference>
<dbReference type="InterPro" id="IPR014004">
    <property type="entry name" value="Transpt-assoc_nodulatn_dom_bac"/>
</dbReference>
<dbReference type="PROSITE" id="PS50914">
    <property type="entry name" value="BON"/>
    <property type="match status" value="1"/>
</dbReference>
<keyword evidence="6" id="KW-1185">Reference proteome</keyword>
<feature type="domain" description="CBS" evidence="4">
    <location>
        <begin position="94"/>
        <end position="153"/>
    </location>
</feature>
<protein>
    <submittedName>
        <fullName evidence="5">CBS domain-containing protein</fullName>
    </submittedName>
</protein>
<evidence type="ECO:0000259" key="3">
    <source>
        <dbReference type="PROSITE" id="PS50914"/>
    </source>
</evidence>
<dbReference type="Gene3D" id="3.30.1340.30">
    <property type="match status" value="1"/>
</dbReference>
<dbReference type="InterPro" id="IPR051257">
    <property type="entry name" value="Diverse_CBS-Domain"/>
</dbReference>
<dbReference type="InterPro" id="IPR000644">
    <property type="entry name" value="CBS_dom"/>
</dbReference>
<dbReference type="PANTHER" id="PTHR43080">
    <property type="entry name" value="CBS DOMAIN-CONTAINING PROTEIN CBSX3, MITOCHONDRIAL"/>
    <property type="match status" value="1"/>
</dbReference>
<name>A0ABU0J6D1_9HYPH</name>
<dbReference type="EMBL" id="JAUSVX010000004">
    <property type="protein sequence ID" value="MDQ0469825.1"/>
    <property type="molecule type" value="Genomic_DNA"/>
</dbReference>
<sequence length="250" mass="27503">MRIRDIMSKPVITVARTATLAEAIHRMLDAHVSGLPVVDEAGGLVGVISEGDLLRRAEMGTQPQHSRWLEWLIQPGRLASEYVRANGRLVHELMTLEPVTVDEDAPLQEAVSLMERWRIKRLPVMGRDGLVGIVTRADIIRGLAGFLAPAYEEQATSDAEIRSRILAELAAQSWAPTAALDIEVESGVVRLRGTIFDERERDAVRVAAENVVGVRRVEDHLVWVEPNTGMTISSPLDERRDGAATPDKAA</sequence>
<reference evidence="5 6" key="1">
    <citation type="submission" date="2023-07" db="EMBL/GenBank/DDBJ databases">
        <title>Genomic Encyclopedia of Type Strains, Phase IV (KMG-IV): sequencing the most valuable type-strain genomes for metagenomic binning, comparative biology and taxonomic classification.</title>
        <authorList>
            <person name="Goeker M."/>
        </authorList>
    </citation>
    <scope>NUCLEOTIDE SEQUENCE [LARGE SCALE GENOMIC DNA]</scope>
    <source>
        <strain evidence="5 6">DSM 19619</strain>
    </source>
</reference>
<evidence type="ECO:0000256" key="2">
    <source>
        <dbReference type="PROSITE-ProRule" id="PRU00703"/>
    </source>
</evidence>
<dbReference type="SUPFAM" id="SSF54631">
    <property type="entry name" value="CBS-domain pair"/>
    <property type="match status" value="1"/>
</dbReference>
<dbReference type="InterPro" id="IPR017080">
    <property type="entry name" value="UCP036990_CBS_BON"/>
</dbReference>
<dbReference type="SMART" id="SM00116">
    <property type="entry name" value="CBS"/>
    <property type="match status" value="2"/>
</dbReference>
<dbReference type="Pfam" id="PF04972">
    <property type="entry name" value="BON"/>
    <property type="match status" value="1"/>
</dbReference>
<proteinExistence type="predicted"/>
<evidence type="ECO:0000256" key="1">
    <source>
        <dbReference type="ARBA" id="ARBA00023122"/>
    </source>
</evidence>
<organism evidence="5 6">
    <name type="scientific">Labrys wisconsinensis</name>
    <dbReference type="NCBI Taxonomy" id="425677"/>
    <lineage>
        <taxon>Bacteria</taxon>
        <taxon>Pseudomonadati</taxon>
        <taxon>Pseudomonadota</taxon>
        <taxon>Alphaproteobacteria</taxon>
        <taxon>Hyphomicrobiales</taxon>
        <taxon>Xanthobacteraceae</taxon>
        <taxon>Labrys</taxon>
    </lineage>
</organism>
<keyword evidence="1 2" id="KW-0129">CBS domain</keyword>
<dbReference type="InterPro" id="IPR007055">
    <property type="entry name" value="BON_dom"/>
</dbReference>
<dbReference type="CDD" id="cd04586">
    <property type="entry name" value="CBS_pair_BON_assoc"/>
    <property type="match status" value="1"/>
</dbReference>
<feature type="domain" description="CBS" evidence="4">
    <location>
        <begin position="7"/>
        <end position="67"/>
    </location>
</feature>
<evidence type="ECO:0000259" key="4">
    <source>
        <dbReference type="PROSITE" id="PS51371"/>
    </source>
</evidence>
<dbReference type="SMART" id="SM00749">
    <property type="entry name" value="BON"/>
    <property type="match status" value="1"/>
</dbReference>
<dbReference type="PANTHER" id="PTHR43080:SF26">
    <property type="entry name" value="REGULATORY PROTEIN"/>
    <property type="match status" value="1"/>
</dbReference>
<evidence type="ECO:0000313" key="5">
    <source>
        <dbReference type="EMBL" id="MDQ0469825.1"/>
    </source>
</evidence>
<dbReference type="Proteomes" id="UP001242480">
    <property type="component" value="Unassembled WGS sequence"/>
</dbReference>
<gene>
    <name evidence="5" type="ORF">QO011_002841</name>
</gene>
<dbReference type="RefSeq" id="WP_307272927.1">
    <property type="nucleotide sequence ID" value="NZ_JAUSVX010000004.1"/>
</dbReference>
<comment type="caution">
    <text evidence="5">The sequence shown here is derived from an EMBL/GenBank/DDBJ whole genome shotgun (WGS) entry which is preliminary data.</text>
</comment>
<dbReference type="InterPro" id="IPR046342">
    <property type="entry name" value="CBS_dom_sf"/>
</dbReference>
<dbReference type="Pfam" id="PF00571">
    <property type="entry name" value="CBS"/>
    <property type="match status" value="2"/>
</dbReference>
<accession>A0ABU0J6D1</accession>
<dbReference type="PROSITE" id="PS51371">
    <property type="entry name" value="CBS"/>
    <property type="match status" value="2"/>
</dbReference>
<feature type="domain" description="BON" evidence="3">
    <location>
        <begin position="157"/>
        <end position="225"/>
    </location>
</feature>
<evidence type="ECO:0000313" key="6">
    <source>
        <dbReference type="Proteomes" id="UP001242480"/>
    </source>
</evidence>